<feature type="compositionally biased region" description="Basic and acidic residues" evidence="1">
    <location>
        <begin position="268"/>
        <end position="283"/>
    </location>
</feature>
<evidence type="ECO:0000313" key="2">
    <source>
        <dbReference type="EMBL" id="KWX13835.1"/>
    </source>
</evidence>
<evidence type="ECO:0000256" key="1">
    <source>
        <dbReference type="SAM" id="MobiDB-lite"/>
    </source>
</evidence>
<evidence type="ECO:0000313" key="3">
    <source>
        <dbReference type="Proteomes" id="UP000070089"/>
    </source>
</evidence>
<comment type="caution">
    <text evidence="2">The sequence shown here is derived from an EMBL/GenBank/DDBJ whole genome shotgun (WGS) entry which is preliminary data.</text>
</comment>
<dbReference type="EMBL" id="JXTI01000054">
    <property type="protein sequence ID" value="KWX13835.1"/>
    <property type="molecule type" value="Genomic_DNA"/>
</dbReference>
<feature type="compositionally biased region" description="Polar residues" evidence="1">
    <location>
        <begin position="305"/>
        <end position="329"/>
    </location>
</feature>
<proteinExistence type="predicted"/>
<protein>
    <submittedName>
        <fullName evidence="2">Uncharacterized protein</fullName>
    </submittedName>
</protein>
<dbReference type="OrthoDB" id="10252505at2759"/>
<sequence>MLPAQASSVGNLGRIKMDAVMFEVPWPHIDYAGDYLLDITDEPPLDLSFPLHPILYMPQDQEENDHTYPSIHNPSTCHEIADGLTVRVCKKMSQHRLLLFLRFLDNFVNDFVSQADKIADYHNNLIFRRIRKELFLSLREHFNYRMAPNPYQSDIVFTAFFLFNVLVQSVQKPNWNPITLPDQLTEIFSQRDAMKRLVMLCVKQYQEAGRVPKGKRSGVPPNRYYRCIQPFFKSDAFIVSVVHTIQDHISMAIQTVTRYIEQRKAQLNEQKSIADRRAGERVSRKGGRTSGRAPDATKATEADVSPSSSKNMSSTDVRSTNVDEFTPSGTQELLETPTKLDECPCMFSASQDQADQWITDYLQHTNSGFYTGEDFDLDDPCFLPIN</sequence>
<dbReference type="VEuPathDB" id="GiardiaDB:QR46_2175"/>
<gene>
    <name evidence="2" type="ORF">QR46_2175</name>
</gene>
<accession>A0A132NUV6</accession>
<dbReference type="AlphaFoldDB" id="A0A132NUV6"/>
<organism evidence="2 3">
    <name type="scientific">Giardia duodenalis assemblage B</name>
    <dbReference type="NCBI Taxonomy" id="1394984"/>
    <lineage>
        <taxon>Eukaryota</taxon>
        <taxon>Metamonada</taxon>
        <taxon>Diplomonadida</taxon>
        <taxon>Hexamitidae</taxon>
        <taxon>Giardiinae</taxon>
        <taxon>Giardia</taxon>
    </lineage>
</organism>
<feature type="region of interest" description="Disordered" evidence="1">
    <location>
        <begin position="268"/>
        <end position="329"/>
    </location>
</feature>
<reference evidence="2 3" key="1">
    <citation type="journal article" date="2015" name="Mol. Biochem. Parasitol.">
        <title>Identification of polymorphic genes for use in assemblage B genotyping assays through comparative genomics of multiple assemblage B Giardia duodenalis isolates.</title>
        <authorList>
            <person name="Wielinga C."/>
            <person name="Thompson R.C."/>
            <person name="Monis P."/>
            <person name="Ryan U."/>
        </authorList>
    </citation>
    <scope>NUCLEOTIDE SEQUENCE [LARGE SCALE GENOMIC DNA]</scope>
    <source>
        <strain evidence="2 3">BAH15c1</strain>
    </source>
</reference>
<name>A0A132NUV6_GIAIN</name>
<dbReference type="Proteomes" id="UP000070089">
    <property type="component" value="Unassembled WGS sequence"/>
</dbReference>